<feature type="compositionally biased region" description="Polar residues" evidence="1">
    <location>
        <begin position="158"/>
        <end position="173"/>
    </location>
</feature>
<evidence type="ECO:0000313" key="3">
    <source>
        <dbReference type="WBParaSite" id="jg9394"/>
    </source>
</evidence>
<accession>A0A915EUF4</accession>
<keyword evidence="2" id="KW-1185">Reference proteome</keyword>
<dbReference type="AlphaFoldDB" id="A0A915EUF4"/>
<sequence length="189" mass="20774">MVNRECSPKPIDYSAYGEVFLAMQGSLNCPVDWSGPFRFKAHVKRHLFSDEPPKPLADLQVIRPANEVKPFKIAGGGQSSHSHSQNVVFCETCPKPPGFELLVSSVLPSDEDDRKPQVNSANSGQRMEHTEEEENTDSSSSASEISKEKKTMEHENFMSAQKSMFGDNQSSSAGGRKDGGEKQLPSSKK</sequence>
<name>A0A915EUF4_9BILA</name>
<dbReference type="Proteomes" id="UP000887574">
    <property type="component" value="Unplaced"/>
</dbReference>
<reference evidence="3" key="1">
    <citation type="submission" date="2022-11" db="UniProtKB">
        <authorList>
            <consortium name="WormBaseParasite"/>
        </authorList>
    </citation>
    <scope>IDENTIFICATION</scope>
</reference>
<evidence type="ECO:0000313" key="2">
    <source>
        <dbReference type="Proteomes" id="UP000887574"/>
    </source>
</evidence>
<dbReference type="WBParaSite" id="jg9394">
    <property type="protein sequence ID" value="jg9394"/>
    <property type="gene ID" value="jg9394"/>
</dbReference>
<evidence type="ECO:0000256" key="1">
    <source>
        <dbReference type="SAM" id="MobiDB-lite"/>
    </source>
</evidence>
<feature type="region of interest" description="Disordered" evidence="1">
    <location>
        <begin position="107"/>
        <end position="189"/>
    </location>
</feature>
<proteinExistence type="predicted"/>
<protein>
    <submittedName>
        <fullName evidence="3">Uncharacterized protein</fullName>
    </submittedName>
</protein>
<feature type="compositionally biased region" description="Basic and acidic residues" evidence="1">
    <location>
        <begin position="145"/>
        <end position="156"/>
    </location>
</feature>
<organism evidence="2 3">
    <name type="scientific">Ditylenchus dipsaci</name>
    <dbReference type="NCBI Taxonomy" id="166011"/>
    <lineage>
        <taxon>Eukaryota</taxon>
        <taxon>Metazoa</taxon>
        <taxon>Ecdysozoa</taxon>
        <taxon>Nematoda</taxon>
        <taxon>Chromadorea</taxon>
        <taxon>Rhabditida</taxon>
        <taxon>Tylenchina</taxon>
        <taxon>Tylenchomorpha</taxon>
        <taxon>Sphaerularioidea</taxon>
        <taxon>Anguinidae</taxon>
        <taxon>Anguininae</taxon>
        <taxon>Ditylenchus</taxon>
    </lineage>
</organism>